<dbReference type="AlphaFoldDB" id="A0A4Y2TQA5"/>
<gene>
    <name evidence="1" type="ORF">AVEN_160127_1</name>
</gene>
<feature type="non-terminal residue" evidence="1">
    <location>
        <position position="53"/>
    </location>
</feature>
<keyword evidence="2" id="KW-1185">Reference proteome</keyword>
<dbReference type="EMBL" id="BGPR01030294">
    <property type="protein sequence ID" value="GBO02718.1"/>
    <property type="molecule type" value="Genomic_DNA"/>
</dbReference>
<accession>A0A4Y2TQA5</accession>
<dbReference type="Proteomes" id="UP000499080">
    <property type="component" value="Unassembled WGS sequence"/>
</dbReference>
<name>A0A4Y2TQA5_ARAVE</name>
<evidence type="ECO:0000313" key="1">
    <source>
        <dbReference type="EMBL" id="GBO02718.1"/>
    </source>
</evidence>
<evidence type="ECO:0000313" key="2">
    <source>
        <dbReference type="Proteomes" id="UP000499080"/>
    </source>
</evidence>
<reference evidence="1 2" key="1">
    <citation type="journal article" date="2019" name="Sci. Rep.">
        <title>Orb-weaving spider Araneus ventricosus genome elucidates the spidroin gene catalogue.</title>
        <authorList>
            <person name="Kono N."/>
            <person name="Nakamura H."/>
            <person name="Ohtoshi R."/>
            <person name="Moran D.A.P."/>
            <person name="Shinohara A."/>
            <person name="Yoshida Y."/>
            <person name="Fujiwara M."/>
            <person name="Mori M."/>
            <person name="Tomita M."/>
            <person name="Arakawa K."/>
        </authorList>
    </citation>
    <scope>NUCLEOTIDE SEQUENCE [LARGE SCALE GENOMIC DNA]</scope>
</reference>
<proteinExistence type="predicted"/>
<sequence length="53" mass="5984">MGVKYHLMATNATQFNTEKIPSQHQWSSTTPTAALQVNYYPTYQSSNGVHSCY</sequence>
<organism evidence="1 2">
    <name type="scientific">Araneus ventricosus</name>
    <name type="common">Orbweaver spider</name>
    <name type="synonym">Epeira ventricosa</name>
    <dbReference type="NCBI Taxonomy" id="182803"/>
    <lineage>
        <taxon>Eukaryota</taxon>
        <taxon>Metazoa</taxon>
        <taxon>Ecdysozoa</taxon>
        <taxon>Arthropoda</taxon>
        <taxon>Chelicerata</taxon>
        <taxon>Arachnida</taxon>
        <taxon>Araneae</taxon>
        <taxon>Araneomorphae</taxon>
        <taxon>Entelegynae</taxon>
        <taxon>Araneoidea</taxon>
        <taxon>Araneidae</taxon>
        <taxon>Araneus</taxon>
    </lineage>
</organism>
<protein>
    <submittedName>
        <fullName evidence="1">Uncharacterized protein</fullName>
    </submittedName>
</protein>
<comment type="caution">
    <text evidence="1">The sequence shown here is derived from an EMBL/GenBank/DDBJ whole genome shotgun (WGS) entry which is preliminary data.</text>
</comment>